<protein>
    <submittedName>
        <fullName evidence="2 3">Uncharacterized protein</fullName>
    </submittedName>
</protein>
<dbReference type="AlphaFoldDB" id="A0A072UPD0"/>
<accession>A0A072UPD0</accession>
<dbReference type="HOGENOM" id="CLU_2389530_0_0_1"/>
<reference evidence="3" key="3">
    <citation type="submission" date="2015-04" db="UniProtKB">
        <authorList>
            <consortium name="EnsemblPlants"/>
        </authorList>
    </citation>
    <scope>IDENTIFICATION</scope>
    <source>
        <strain evidence="3">cv. Jemalong A17</strain>
    </source>
</reference>
<feature type="region of interest" description="Disordered" evidence="1">
    <location>
        <begin position="74"/>
        <end position="94"/>
    </location>
</feature>
<evidence type="ECO:0000313" key="3">
    <source>
        <dbReference type="EnsemblPlants" id="KEH31547"/>
    </source>
</evidence>
<name>A0A072UPD0_MEDTR</name>
<reference evidence="2 4" key="2">
    <citation type="journal article" date="2014" name="BMC Genomics">
        <title>An improved genome release (version Mt4.0) for the model legume Medicago truncatula.</title>
        <authorList>
            <person name="Tang H."/>
            <person name="Krishnakumar V."/>
            <person name="Bidwell S."/>
            <person name="Rosen B."/>
            <person name="Chan A."/>
            <person name="Zhou S."/>
            <person name="Gentzbittel L."/>
            <person name="Childs K.L."/>
            <person name="Yandell M."/>
            <person name="Gundlach H."/>
            <person name="Mayer K.F."/>
            <person name="Schwartz D.C."/>
            <person name="Town C.D."/>
        </authorList>
    </citation>
    <scope>GENOME REANNOTATION</scope>
    <source>
        <strain evidence="2">A17</strain>
        <strain evidence="3 4">cv. Jemalong A17</strain>
    </source>
</reference>
<evidence type="ECO:0000313" key="4">
    <source>
        <dbReference type="Proteomes" id="UP000002051"/>
    </source>
</evidence>
<keyword evidence="4" id="KW-1185">Reference proteome</keyword>
<sequence length="94" mass="10480">MIKELRHLPILLHHVGTSSTTLIVFHWAANLSGSIVRWVELASRGERGEEVDSEVIIEDNGEATKDGVTQVAMTDEEHKMDVQRDWEGDGKGTI</sequence>
<organism evidence="2 4">
    <name type="scientific">Medicago truncatula</name>
    <name type="common">Barrel medic</name>
    <name type="synonym">Medicago tribuloides</name>
    <dbReference type="NCBI Taxonomy" id="3880"/>
    <lineage>
        <taxon>Eukaryota</taxon>
        <taxon>Viridiplantae</taxon>
        <taxon>Streptophyta</taxon>
        <taxon>Embryophyta</taxon>
        <taxon>Tracheophyta</taxon>
        <taxon>Spermatophyta</taxon>
        <taxon>Magnoliopsida</taxon>
        <taxon>eudicotyledons</taxon>
        <taxon>Gunneridae</taxon>
        <taxon>Pentapetalae</taxon>
        <taxon>rosids</taxon>
        <taxon>fabids</taxon>
        <taxon>Fabales</taxon>
        <taxon>Fabaceae</taxon>
        <taxon>Papilionoideae</taxon>
        <taxon>50 kb inversion clade</taxon>
        <taxon>NPAAA clade</taxon>
        <taxon>Hologalegina</taxon>
        <taxon>IRL clade</taxon>
        <taxon>Trifolieae</taxon>
        <taxon>Medicago</taxon>
    </lineage>
</organism>
<feature type="compositionally biased region" description="Basic and acidic residues" evidence="1">
    <location>
        <begin position="75"/>
        <end position="94"/>
    </location>
</feature>
<gene>
    <name evidence="2" type="ordered locus">MTR_4g097795</name>
</gene>
<evidence type="ECO:0000256" key="1">
    <source>
        <dbReference type="SAM" id="MobiDB-lite"/>
    </source>
</evidence>
<proteinExistence type="predicted"/>
<dbReference type="Proteomes" id="UP000002051">
    <property type="component" value="Chromosome 4"/>
</dbReference>
<reference evidence="2 4" key="1">
    <citation type="journal article" date="2011" name="Nature">
        <title>The Medicago genome provides insight into the evolution of rhizobial symbioses.</title>
        <authorList>
            <person name="Young N.D."/>
            <person name="Debelle F."/>
            <person name="Oldroyd G.E."/>
            <person name="Geurts R."/>
            <person name="Cannon S.B."/>
            <person name="Udvardi M.K."/>
            <person name="Benedito V.A."/>
            <person name="Mayer K.F."/>
            <person name="Gouzy J."/>
            <person name="Schoof H."/>
            <person name="Van de Peer Y."/>
            <person name="Proost S."/>
            <person name="Cook D.R."/>
            <person name="Meyers B.C."/>
            <person name="Spannagl M."/>
            <person name="Cheung F."/>
            <person name="De Mita S."/>
            <person name="Krishnakumar V."/>
            <person name="Gundlach H."/>
            <person name="Zhou S."/>
            <person name="Mudge J."/>
            <person name="Bharti A.K."/>
            <person name="Murray J.D."/>
            <person name="Naoumkina M.A."/>
            <person name="Rosen B."/>
            <person name="Silverstein K.A."/>
            <person name="Tang H."/>
            <person name="Rombauts S."/>
            <person name="Zhao P.X."/>
            <person name="Zhou P."/>
            <person name="Barbe V."/>
            <person name="Bardou P."/>
            <person name="Bechner M."/>
            <person name="Bellec A."/>
            <person name="Berger A."/>
            <person name="Berges H."/>
            <person name="Bidwell S."/>
            <person name="Bisseling T."/>
            <person name="Choisne N."/>
            <person name="Couloux A."/>
            <person name="Denny R."/>
            <person name="Deshpande S."/>
            <person name="Dai X."/>
            <person name="Doyle J.J."/>
            <person name="Dudez A.M."/>
            <person name="Farmer A.D."/>
            <person name="Fouteau S."/>
            <person name="Franken C."/>
            <person name="Gibelin C."/>
            <person name="Gish J."/>
            <person name="Goldstein S."/>
            <person name="Gonzalez A.J."/>
            <person name="Green P.J."/>
            <person name="Hallab A."/>
            <person name="Hartog M."/>
            <person name="Hua A."/>
            <person name="Humphray S.J."/>
            <person name="Jeong D.H."/>
            <person name="Jing Y."/>
            <person name="Jocker A."/>
            <person name="Kenton S.M."/>
            <person name="Kim D.J."/>
            <person name="Klee K."/>
            <person name="Lai H."/>
            <person name="Lang C."/>
            <person name="Lin S."/>
            <person name="Macmil S.L."/>
            <person name="Magdelenat G."/>
            <person name="Matthews L."/>
            <person name="McCorrison J."/>
            <person name="Monaghan E.L."/>
            <person name="Mun J.H."/>
            <person name="Najar F.Z."/>
            <person name="Nicholson C."/>
            <person name="Noirot C."/>
            <person name="O'Bleness M."/>
            <person name="Paule C.R."/>
            <person name="Poulain J."/>
            <person name="Prion F."/>
            <person name="Qin B."/>
            <person name="Qu C."/>
            <person name="Retzel E.F."/>
            <person name="Riddle C."/>
            <person name="Sallet E."/>
            <person name="Samain S."/>
            <person name="Samson N."/>
            <person name="Sanders I."/>
            <person name="Saurat O."/>
            <person name="Scarpelli C."/>
            <person name="Schiex T."/>
            <person name="Segurens B."/>
            <person name="Severin A.J."/>
            <person name="Sherrier D.J."/>
            <person name="Shi R."/>
            <person name="Sims S."/>
            <person name="Singer S.R."/>
            <person name="Sinharoy S."/>
            <person name="Sterck L."/>
            <person name="Viollet A."/>
            <person name="Wang B.B."/>
            <person name="Wang K."/>
            <person name="Wang M."/>
            <person name="Wang X."/>
            <person name="Warfsmann J."/>
            <person name="Weissenbach J."/>
            <person name="White D.D."/>
            <person name="White J.D."/>
            <person name="Wiley G.B."/>
            <person name="Wincker P."/>
            <person name="Xing Y."/>
            <person name="Yang L."/>
            <person name="Yao Z."/>
            <person name="Ying F."/>
            <person name="Zhai J."/>
            <person name="Zhou L."/>
            <person name="Zuber A."/>
            <person name="Denarie J."/>
            <person name="Dixon R.A."/>
            <person name="May G.D."/>
            <person name="Schwartz D.C."/>
            <person name="Rogers J."/>
            <person name="Quetier F."/>
            <person name="Town C.D."/>
            <person name="Roe B.A."/>
        </authorList>
    </citation>
    <scope>NUCLEOTIDE SEQUENCE [LARGE SCALE GENOMIC DNA]</scope>
    <source>
        <strain evidence="2">A17</strain>
        <strain evidence="3 4">cv. Jemalong A17</strain>
    </source>
</reference>
<dbReference type="EMBL" id="CM001220">
    <property type="protein sequence ID" value="KEH31547.1"/>
    <property type="molecule type" value="Genomic_DNA"/>
</dbReference>
<dbReference type="EnsemblPlants" id="KEH31547">
    <property type="protein sequence ID" value="KEH31547"/>
    <property type="gene ID" value="MTR_4g097795"/>
</dbReference>
<evidence type="ECO:0000313" key="2">
    <source>
        <dbReference type="EMBL" id="KEH31547.1"/>
    </source>
</evidence>